<evidence type="ECO:0008006" key="4">
    <source>
        <dbReference type="Google" id="ProtNLM"/>
    </source>
</evidence>
<keyword evidence="3" id="KW-1185">Reference proteome</keyword>
<protein>
    <recommendedName>
        <fullName evidence="4">Lipoprotein</fullName>
    </recommendedName>
</protein>
<dbReference type="STRING" id="29534.SAMN05444366_3552"/>
<evidence type="ECO:0000256" key="1">
    <source>
        <dbReference type="SAM" id="SignalP"/>
    </source>
</evidence>
<name>A0A1M7JYL6_9FLAO</name>
<feature type="signal peptide" evidence="1">
    <location>
        <begin position="1"/>
        <end position="24"/>
    </location>
</feature>
<keyword evidence="1" id="KW-0732">Signal</keyword>
<reference evidence="3" key="1">
    <citation type="submission" date="2016-11" db="EMBL/GenBank/DDBJ databases">
        <authorList>
            <person name="Varghese N."/>
            <person name="Submissions S."/>
        </authorList>
    </citation>
    <scope>NUCLEOTIDE SEQUENCE [LARGE SCALE GENOMIC DNA]</scope>
    <source>
        <strain evidence="3">DSM 1811</strain>
    </source>
</reference>
<accession>A0A1M7JYL6</accession>
<dbReference type="Proteomes" id="UP000184121">
    <property type="component" value="Unassembled WGS sequence"/>
</dbReference>
<dbReference type="AlphaFoldDB" id="A0A1M7JYL6"/>
<feature type="chain" id="PRO_5012455324" description="Lipoprotein" evidence="1">
    <location>
        <begin position="25"/>
        <end position="140"/>
    </location>
</feature>
<dbReference type="OrthoDB" id="1368310at2"/>
<gene>
    <name evidence="2" type="ORF">SAMN05444366_3552</name>
</gene>
<organism evidence="2 3">
    <name type="scientific">Flavobacterium saccharophilum</name>
    <dbReference type="NCBI Taxonomy" id="29534"/>
    <lineage>
        <taxon>Bacteria</taxon>
        <taxon>Pseudomonadati</taxon>
        <taxon>Bacteroidota</taxon>
        <taxon>Flavobacteriia</taxon>
        <taxon>Flavobacteriales</taxon>
        <taxon>Flavobacteriaceae</taxon>
        <taxon>Flavobacterium</taxon>
    </lineage>
</organism>
<proteinExistence type="predicted"/>
<dbReference type="EMBL" id="FRBY01000005">
    <property type="protein sequence ID" value="SHM57813.1"/>
    <property type="molecule type" value="Genomic_DNA"/>
</dbReference>
<dbReference type="PROSITE" id="PS51257">
    <property type="entry name" value="PROKAR_LIPOPROTEIN"/>
    <property type="match status" value="1"/>
</dbReference>
<sequence length="140" mass="16240">MKKVNFLFLFLTAFLLISCDPSQGILFTNKGESNVKVKLIINSKVKNDPIDEMKKGDSIVFNLIPHNPNEEQGYIYFGRGRWDDEKIIEISKSIKSIEIENDNYKIVYKSQQAINNLLKENYNGIIMKSLNIKIDDNFFK</sequence>
<evidence type="ECO:0000313" key="3">
    <source>
        <dbReference type="Proteomes" id="UP000184121"/>
    </source>
</evidence>
<evidence type="ECO:0000313" key="2">
    <source>
        <dbReference type="EMBL" id="SHM57813.1"/>
    </source>
</evidence>
<dbReference type="RefSeq" id="WP_072974542.1">
    <property type="nucleotide sequence ID" value="NZ_FRBY01000005.1"/>
</dbReference>